<sequence>MAHSGAGGMIAGPGSKENAGSAHCSAHGLLAYGAGSSIVVVDVRSMQLVVVLPMPSARSSPMLPAPYVTALQWIPECMSRDLTQEVSTSHLRLAVGDRQGRVAIWDTAAKDIVVWLNLETDRGRLGIQDVCWVYGQPWLLAVIHGPSLLVIWDPYQANPIWKYDAGAEYFACIRCDPFDARQVCAVGLRGLLLSLMVNGTSENDVASKHYNVVVSEERNSGNLGMPSGKEVPPSSGSTSAGAPALAAFPGATAKAMFSPRTRSLIYLAYSREIVVFDLNFGMTLGTTPMPRGVGKLQDVLAIADHEILYCAHQDGKLSAWVKKEGRQLFSLSFTETLIPLMGTPVPAPTVLAVIHCPLQVQVHKSESGKEGAASLHLDSIPLPGSSPLPTGLIENTENDEYSPQLSLLEGNLLEATFVSITDDGKLWQWAVGSKVKLGPEIAKDSLRDPDFKIELTMQLQLLPSAITTLAVPVPSQLAITTGGSNAGAVAVPMVALATQGGTLELVDASANAVTSSFAIHNSSVVRGVRWLGNSRLVSFSYTEVKGKGGGYINRLVVTCVRSGQSKQFRELQKPERSPMRALRTSPSGRYLIIMFRDAPAEVWAMTKVPQMLRSLALPFMVVEWALPPAPRPAASPRSSVSARKATGSFSTPPTIASMAASATASALPPKPPDQDSVQKPQGSEPEPGESFAFALVNGSLGVFELLGKRVRDFRPKWPTTSFVSSDVLFTAMAYRMPHVVMGDRMGNIRWWDVSSGHSSLFNTHRGGVRRIKFAPVTLGDPSRGRIAVLFSDHTFAVYELDTQDPVANALVHPQLGGIYVLELDWFPLRADKNEPLLLCIAGADGSFRLLEISSTAKPSQGEIGRQSLWQRCRPMPLCSPALLPPVHAMALRMLLQLGVKSSWFYVSPSTGAEILLGTRGGDLRHFLLDSPLPEIGEKVAAEVFLKSLETYRRAGRLLDRERVTAYEAIASQGVAARAAFTAAHFGEYAEAVFWLQLPQALASLSVGSAGPNAFWNSTDASPVKRQVQITPRQEEKELSPTAILSKPDKSRNTASSEQTQLARESSPSTINLPFRSMDAIPCEQVAVITAAKERITWHEKLTGTMATQKRVHEYVSVGDFESAVTLLLSTPPGDENFYLDALRAVSLATAVSPALHELAVKVVAANMVGRDDSLAGTHLLCAVGRYQEACSQLQDSGRWIDASTLAAAHLRGTDLARVLERWAEHVLGNERNLWRAMILFVAAGALSEALAALRNAQLPDSSALFLLACHEAKQQAILDLMSKEEQDVSREKVEIAGLDLPGDLSKHADGVVAVCEYFGQYQRMLAHTVTTVSPVID</sequence>
<evidence type="ECO:0000259" key="4">
    <source>
        <dbReference type="Pfam" id="PF23753"/>
    </source>
</evidence>
<keyword evidence="6" id="KW-1185">Reference proteome</keyword>
<feature type="domain" description="WDR11 second beta-propeller" evidence="3">
    <location>
        <begin position="461"/>
        <end position="875"/>
    </location>
</feature>
<feature type="compositionally biased region" description="Low complexity" evidence="1">
    <location>
        <begin position="650"/>
        <end position="667"/>
    </location>
</feature>
<evidence type="ECO:0000313" key="6">
    <source>
        <dbReference type="Proteomes" id="UP001633002"/>
    </source>
</evidence>
<evidence type="ECO:0000259" key="3">
    <source>
        <dbReference type="Pfam" id="PF23752"/>
    </source>
</evidence>
<dbReference type="InterPro" id="IPR057852">
    <property type="entry name" value="Beta-prop_WDR11_1st"/>
</dbReference>
<organism evidence="5 6">
    <name type="scientific">Riccia sorocarpa</name>
    <dbReference type="NCBI Taxonomy" id="122646"/>
    <lineage>
        <taxon>Eukaryota</taxon>
        <taxon>Viridiplantae</taxon>
        <taxon>Streptophyta</taxon>
        <taxon>Embryophyta</taxon>
        <taxon>Marchantiophyta</taxon>
        <taxon>Marchantiopsida</taxon>
        <taxon>Marchantiidae</taxon>
        <taxon>Marchantiales</taxon>
        <taxon>Ricciaceae</taxon>
        <taxon>Riccia</taxon>
    </lineage>
</organism>
<dbReference type="InterPro" id="IPR039694">
    <property type="entry name" value="WDR11"/>
</dbReference>
<reference evidence="5 6" key="1">
    <citation type="submission" date="2024-09" db="EMBL/GenBank/DDBJ databases">
        <title>Chromosome-scale assembly of Riccia sorocarpa.</title>
        <authorList>
            <person name="Paukszto L."/>
        </authorList>
    </citation>
    <scope>NUCLEOTIDE SEQUENCE [LARGE SCALE GENOMIC DNA]</scope>
    <source>
        <strain evidence="5">LP-2024</strain>
        <tissue evidence="5">Aerial parts of the thallus</tissue>
    </source>
</reference>
<feature type="domain" description="WDR11 TPR" evidence="4">
    <location>
        <begin position="919"/>
        <end position="1328"/>
    </location>
</feature>
<evidence type="ECO:0008006" key="7">
    <source>
        <dbReference type="Google" id="ProtNLM"/>
    </source>
</evidence>
<evidence type="ECO:0000256" key="1">
    <source>
        <dbReference type="SAM" id="MobiDB-lite"/>
    </source>
</evidence>
<dbReference type="Proteomes" id="UP001633002">
    <property type="component" value="Unassembled WGS sequence"/>
</dbReference>
<dbReference type="Gene3D" id="2.130.10.10">
    <property type="entry name" value="YVTN repeat-like/Quinoprotein amine dehydrogenase"/>
    <property type="match status" value="2"/>
</dbReference>
<dbReference type="InterPro" id="IPR057854">
    <property type="entry name" value="TPR_WDR11"/>
</dbReference>
<dbReference type="PANTHER" id="PTHR14593:SF5">
    <property type="entry name" value="WD REPEAT-CONTAINING PROTEIN 11"/>
    <property type="match status" value="1"/>
</dbReference>
<accession>A0ABD3HCR8</accession>
<comment type="caution">
    <text evidence="5">The sequence shown here is derived from an EMBL/GenBank/DDBJ whole genome shotgun (WGS) entry which is preliminary data.</text>
</comment>
<dbReference type="Pfam" id="PF23753">
    <property type="entry name" value="TPR_WDR11"/>
    <property type="match status" value="1"/>
</dbReference>
<dbReference type="Pfam" id="PF23752">
    <property type="entry name" value="Beta-prop_WDR11_2nd"/>
    <property type="match status" value="1"/>
</dbReference>
<dbReference type="EMBL" id="JBJQOH010000004">
    <property type="protein sequence ID" value="KAL3689312.1"/>
    <property type="molecule type" value="Genomic_DNA"/>
</dbReference>
<feature type="compositionally biased region" description="Polar residues" evidence="1">
    <location>
        <begin position="1052"/>
        <end position="1070"/>
    </location>
</feature>
<dbReference type="InterPro" id="IPR015943">
    <property type="entry name" value="WD40/YVTN_repeat-like_dom_sf"/>
</dbReference>
<protein>
    <recommendedName>
        <fullName evidence="7">WD repeat-containing protein 11</fullName>
    </recommendedName>
</protein>
<feature type="compositionally biased region" description="Low complexity" evidence="1">
    <location>
        <begin position="634"/>
        <end position="643"/>
    </location>
</feature>
<evidence type="ECO:0000259" key="2">
    <source>
        <dbReference type="Pfam" id="PF23751"/>
    </source>
</evidence>
<dbReference type="Pfam" id="PF23751">
    <property type="entry name" value="Beta-prop_WDR11_1st"/>
    <property type="match status" value="1"/>
</dbReference>
<name>A0ABD3HCR8_9MARC</name>
<dbReference type="PANTHER" id="PTHR14593">
    <property type="entry name" value="WD REPEAT-CONTAINING PROTEIN 11"/>
    <property type="match status" value="1"/>
</dbReference>
<dbReference type="InterPro" id="IPR057853">
    <property type="entry name" value="Beta-prop_WDR11_2nd"/>
</dbReference>
<dbReference type="InterPro" id="IPR011047">
    <property type="entry name" value="Quinoprotein_ADH-like_sf"/>
</dbReference>
<feature type="region of interest" description="Disordered" evidence="1">
    <location>
        <begin position="630"/>
        <end position="688"/>
    </location>
</feature>
<feature type="domain" description="WDR11 first beta-propeller" evidence="2">
    <location>
        <begin position="12"/>
        <end position="434"/>
    </location>
</feature>
<dbReference type="SUPFAM" id="SSF50998">
    <property type="entry name" value="Quinoprotein alcohol dehydrogenase-like"/>
    <property type="match status" value="1"/>
</dbReference>
<evidence type="ECO:0000313" key="5">
    <source>
        <dbReference type="EMBL" id="KAL3689312.1"/>
    </source>
</evidence>
<gene>
    <name evidence="5" type="ORF">R1sor_015621</name>
</gene>
<proteinExistence type="predicted"/>
<feature type="region of interest" description="Disordered" evidence="1">
    <location>
        <begin position="1024"/>
        <end position="1070"/>
    </location>
</feature>